<dbReference type="RefSeq" id="WP_073606807.1">
    <property type="nucleotide sequence ID" value="NZ_MRCG01000001.1"/>
</dbReference>
<name>A0A1U7JB35_9CYAN</name>
<dbReference type="EMBL" id="MRCG01000001">
    <property type="protein sequence ID" value="OKH50994.1"/>
    <property type="molecule type" value="Genomic_DNA"/>
</dbReference>
<accession>A0A1U7JB35</accession>
<comment type="caution">
    <text evidence="1">The sequence shown here is derived from an EMBL/GenBank/DDBJ whole genome shotgun (WGS) entry which is preliminary data.</text>
</comment>
<dbReference type="STRING" id="549789.NIES30_02675"/>
<organism evidence="1 2">
    <name type="scientific">Phormidium tenue NIES-30</name>
    <dbReference type="NCBI Taxonomy" id="549789"/>
    <lineage>
        <taxon>Bacteria</taxon>
        <taxon>Bacillati</taxon>
        <taxon>Cyanobacteriota</taxon>
        <taxon>Cyanophyceae</taxon>
        <taxon>Oscillatoriophycideae</taxon>
        <taxon>Oscillatoriales</taxon>
        <taxon>Oscillatoriaceae</taxon>
        <taxon>Phormidium</taxon>
    </lineage>
</organism>
<dbReference type="Proteomes" id="UP000185557">
    <property type="component" value="Unassembled WGS sequence"/>
</dbReference>
<protein>
    <submittedName>
        <fullName evidence="1">Uncharacterized protein</fullName>
    </submittedName>
</protein>
<sequence>MNPDDLSQTLQKGIRVTLGATASLIEALQDPETSSQKFSELGGDVNRLTEELEVKGEVTEREARQFVDGLLSQMPNPFGGSNSAASETTITTVASPVVDTAVQSDLEALTLELAAIRREIEALKG</sequence>
<keyword evidence="2" id="KW-1185">Reference proteome</keyword>
<dbReference type="AlphaFoldDB" id="A0A1U7JB35"/>
<evidence type="ECO:0000313" key="2">
    <source>
        <dbReference type="Proteomes" id="UP000185557"/>
    </source>
</evidence>
<proteinExistence type="predicted"/>
<reference evidence="1 2" key="1">
    <citation type="submission" date="2016-11" db="EMBL/GenBank/DDBJ databases">
        <title>Draft Genome Sequences of Nine Cyanobacterial Strains from Diverse Habitats.</title>
        <authorList>
            <person name="Zhu T."/>
            <person name="Hou S."/>
            <person name="Lu X."/>
            <person name="Hess W.R."/>
        </authorList>
    </citation>
    <scope>NUCLEOTIDE SEQUENCE [LARGE SCALE GENOMIC DNA]</scope>
    <source>
        <strain evidence="1 2">NIES-30</strain>
    </source>
</reference>
<gene>
    <name evidence="1" type="ORF">NIES30_02675</name>
</gene>
<dbReference type="OrthoDB" id="560634at2"/>
<evidence type="ECO:0000313" key="1">
    <source>
        <dbReference type="EMBL" id="OKH50994.1"/>
    </source>
</evidence>